<dbReference type="AlphaFoldDB" id="A0A1A8VN38"/>
<accession>A0A1A8VN38</accession>
<keyword evidence="2" id="KW-0732">Signal</keyword>
<feature type="compositionally biased region" description="Gly residues" evidence="1">
    <location>
        <begin position="666"/>
        <end position="675"/>
    </location>
</feature>
<feature type="compositionally biased region" description="Polar residues" evidence="1">
    <location>
        <begin position="511"/>
        <end position="523"/>
    </location>
</feature>
<feature type="compositionally biased region" description="Gly residues" evidence="1">
    <location>
        <begin position="618"/>
        <end position="627"/>
    </location>
</feature>
<evidence type="ECO:0000313" key="3">
    <source>
        <dbReference type="EMBL" id="SBS80182.1"/>
    </source>
</evidence>
<name>A0A1A8VN38_PLAOA</name>
<dbReference type="EMBL" id="FLQU01000050">
    <property type="protein sequence ID" value="SBS80182.1"/>
    <property type="molecule type" value="Genomic_DNA"/>
</dbReference>
<feature type="compositionally biased region" description="Polar residues" evidence="1">
    <location>
        <begin position="130"/>
        <end position="139"/>
    </location>
</feature>
<feature type="compositionally biased region" description="Low complexity" evidence="1">
    <location>
        <begin position="628"/>
        <end position="637"/>
    </location>
</feature>
<protein>
    <submittedName>
        <fullName evidence="3">Uncharacterized protein</fullName>
    </submittedName>
</protein>
<feature type="compositionally biased region" description="Basic and acidic residues" evidence="1">
    <location>
        <begin position="450"/>
        <end position="467"/>
    </location>
</feature>
<feature type="compositionally biased region" description="Acidic residues" evidence="1">
    <location>
        <begin position="524"/>
        <end position="545"/>
    </location>
</feature>
<feature type="compositionally biased region" description="Low complexity" evidence="1">
    <location>
        <begin position="676"/>
        <end position="685"/>
    </location>
</feature>
<feature type="signal peptide" evidence="2">
    <location>
        <begin position="1"/>
        <end position="25"/>
    </location>
</feature>
<feature type="compositionally biased region" description="Basic and acidic residues" evidence="1">
    <location>
        <begin position="690"/>
        <end position="702"/>
    </location>
</feature>
<evidence type="ECO:0000313" key="4">
    <source>
        <dbReference type="Proteomes" id="UP000078560"/>
    </source>
</evidence>
<organism evidence="3 4">
    <name type="scientific">Plasmodium ovale curtisi</name>
    <dbReference type="NCBI Taxonomy" id="864141"/>
    <lineage>
        <taxon>Eukaryota</taxon>
        <taxon>Sar</taxon>
        <taxon>Alveolata</taxon>
        <taxon>Apicomplexa</taxon>
        <taxon>Aconoidasida</taxon>
        <taxon>Haemosporida</taxon>
        <taxon>Plasmodiidae</taxon>
        <taxon>Plasmodium</taxon>
        <taxon>Plasmodium (Plasmodium)</taxon>
    </lineage>
</organism>
<gene>
    <name evidence="3" type="ORF">POVCU2_0003780</name>
</gene>
<evidence type="ECO:0000256" key="1">
    <source>
        <dbReference type="SAM" id="MobiDB-lite"/>
    </source>
</evidence>
<feature type="compositionally biased region" description="Low complexity" evidence="1">
    <location>
        <begin position="720"/>
        <end position="734"/>
    </location>
</feature>
<feature type="region of interest" description="Disordered" evidence="1">
    <location>
        <begin position="395"/>
        <end position="476"/>
    </location>
</feature>
<dbReference type="Proteomes" id="UP000078560">
    <property type="component" value="Unassembled WGS sequence"/>
</dbReference>
<reference evidence="4" key="1">
    <citation type="submission" date="2016-05" db="EMBL/GenBank/DDBJ databases">
        <authorList>
            <person name="Naeem Raeece"/>
        </authorList>
    </citation>
    <scope>NUCLEOTIDE SEQUENCE [LARGE SCALE GENOMIC DNA]</scope>
</reference>
<sequence>MKGNTGSTQLKNILLLSLLVLVAKYFENFSLKRGYITEEKYADHKSEPHTFSTSYVVFLDREKEKEKSTSRVSPQCTKFLDTNFYTPLHANICIKKGKNIHLNYIHSITLPSPKKKENAPREKRDLHKQPVSSHCNTSPSHRKNDDHGVRNGNASCGDSRGDIGIERNSPVSDGAIQAKVYTFFFNLTKGIQQIKHLLATTVMKHFVFEREALEGNLFFQKNENTKMIHTVISRGKFHKLFYHNSYGIFQKNLTSSNEGEFNNPLFTSFTTYPTTVMNMSSYEHIYPEINNIKMKFKNFDIHKKRNIFSNIFMYKMDIHSAHILEKKKKKNYLYKTGNMNDIFATSSIEIDPNDERRKRKGEEINYKVCTSNKRKAIAEYERGCRMLSDKELLNEDEDDNKKDNDKKGNKNTKLTNGYTIIDNENGKRKKTRECRMLGDYDPIPNDDPYDDKNSKDDNKPKNDEQKVGKGSGDMNKKECRLLADLIEMDDIGNGDENNNNEGRNDDPIWNKGNNGRNGRSLSETDTEPYDMDICDSDTELDEVELGNDINNGNGNGNGRNYRRRGRLLAEPEVTMETYGNQGNGNNSRDGNDSDENRDEGKKGRRLRWLSEMEDEGDGVGGGNGGNSGNNIDNSKNGDGNGDGNGDEGKKGRRLRWLSEMEDEGDGVGGGNGGDPGNNNDNSNDGNGNGDKGKKERRLRWLSEMEDEGDGVRGGNGGDPGNNNDNSNDGNGNGD</sequence>
<feature type="compositionally biased region" description="Basic and acidic residues" evidence="1">
    <location>
        <begin position="114"/>
        <end position="128"/>
    </location>
</feature>
<feature type="chain" id="PRO_5008380651" evidence="2">
    <location>
        <begin position="26"/>
        <end position="734"/>
    </location>
</feature>
<feature type="region of interest" description="Disordered" evidence="1">
    <location>
        <begin position="111"/>
        <end position="162"/>
    </location>
</feature>
<evidence type="ECO:0000256" key="2">
    <source>
        <dbReference type="SAM" id="SignalP"/>
    </source>
</evidence>
<proteinExistence type="predicted"/>
<feature type="region of interest" description="Disordered" evidence="1">
    <location>
        <begin position="490"/>
        <end position="734"/>
    </location>
</feature>
<feature type="compositionally biased region" description="Basic and acidic residues" evidence="1">
    <location>
        <begin position="395"/>
        <end position="408"/>
    </location>
</feature>